<dbReference type="Pfam" id="PF01938">
    <property type="entry name" value="TRAM"/>
    <property type="match status" value="1"/>
</dbReference>
<dbReference type="PROSITE" id="PS50926">
    <property type="entry name" value="TRAM"/>
    <property type="match status" value="1"/>
</dbReference>
<evidence type="ECO:0000259" key="4">
    <source>
        <dbReference type="PROSITE" id="PS50926"/>
    </source>
</evidence>
<evidence type="ECO:0000256" key="3">
    <source>
        <dbReference type="ARBA" id="ARBA00022691"/>
    </source>
</evidence>
<reference evidence="5" key="1">
    <citation type="submission" date="2020-05" db="EMBL/GenBank/DDBJ databases">
        <authorList>
            <person name="Chiriac C."/>
            <person name="Salcher M."/>
            <person name="Ghai R."/>
            <person name="Kavagutti S V."/>
        </authorList>
    </citation>
    <scope>NUCLEOTIDE SEQUENCE</scope>
</reference>
<evidence type="ECO:0000313" key="5">
    <source>
        <dbReference type="EMBL" id="CAB4549408.1"/>
    </source>
</evidence>
<dbReference type="EMBL" id="CAEZSP010000068">
    <property type="protein sequence ID" value="CAB4549408.1"/>
    <property type="molecule type" value="Genomic_DNA"/>
</dbReference>
<dbReference type="Pfam" id="PF05958">
    <property type="entry name" value="tRNA_U5-meth_tr"/>
    <property type="match status" value="1"/>
</dbReference>
<dbReference type="Gene3D" id="3.40.50.150">
    <property type="entry name" value="Vaccinia Virus protein VP39"/>
    <property type="match status" value="1"/>
</dbReference>
<dbReference type="SUPFAM" id="SSF53335">
    <property type="entry name" value="S-adenosyl-L-methionine-dependent methyltransferases"/>
    <property type="match status" value="1"/>
</dbReference>
<dbReference type="PANTHER" id="PTHR11061:SF30">
    <property type="entry name" value="TRNA (URACIL(54)-C(5))-METHYLTRANSFERASE"/>
    <property type="match status" value="1"/>
</dbReference>
<dbReference type="InterPro" id="IPR012340">
    <property type="entry name" value="NA-bd_OB-fold"/>
</dbReference>
<gene>
    <name evidence="5" type="ORF">UFOPK1440_01029</name>
    <name evidence="6" type="ORF">UFOPK1946_00642</name>
</gene>
<feature type="domain" description="TRAM" evidence="4">
    <location>
        <begin position="8"/>
        <end position="66"/>
    </location>
</feature>
<accession>A0A6J6CHU8</accession>
<keyword evidence="2" id="KW-0808">Transferase</keyword>
<keyword evidence="3" id="KW-0949">S-adenosyl-L-methionine</keyword>
<proteinExistence type="predicted"/>
<dbReference type="PROSITE" id="PS01231">
    <property type="entry name" value="TRMA_2"/>
    <property type="match status" value="1"/>
</dbReference>
<evidence type="ECO:0000256" key="1">
    <source>
        <dbReference type="ARBA" id="ARBA00022603"/>
    </source>
</evidence>
<dbReference type="CDD" id="cd02440">
    <property type="entry name" value="AdoMet_MTases"/>
    <property type="match status" value="1"/>
</dbReference>
<dbReference type="SUPFAM" id="SSF50249">
    <property type="entry name" value="Nucleic acid-binding proteins"/>
    <property type="match status" value="1"/>
</dbReference>
<dbReference type="GO" id="GO:0070041">
    <property type="term" value="F:rRNA (uridine-C5-)-methyltransferase activity"/>
    <property type="evidence" value="ECO:0007669"/>
    <property type="project" value="TreeGrafter"/>
</dbReference>
<sequence>MTDSSKKSLRIGEIYTVEIEKAAHGGHFIARHEGAVIFIRHAIPGEIVEVEITAIEKSFYRAEVRAVVEASPHRVQAPCQYARPGGCGGCDFQHIDYAHQRQIKSEVIAEQFARIAKMEIDVEVEEVSTPLHWRSRFAATTNGQSDLGFKETRSNSVIAISECPVLLPEIDFDTIARESISPNSRIEVALSTQGERTISVAPNRNNRLEKNPPAQIVEGKSALHYEIATNSDTLKFQVSQGSFWQSNINAPATLVNAVRAYADVQEGDHIIDLYGGVGLFAKALVKDIGLTGHIDLVEASTTATRDAQQNFRDHKNVTVHRGDVARLISQFESADVVLLDPPRTGAGQAVLAAIADLAPRSIIYIACDPAALARDTGYLHESGYHLQSIRAFDLFPMTHHIESIALYTADKVS</sequence>
<dbReference type="InterPro" id="IPR002792">
    <property type="entry name" value="TRAM_dom"/>
</dbReference>
<keyword evidence="1" id="KW-0489">Methyltransferase</keyword>
<dbReference type="Gene3D" id="2.40.50.140">
    <property type="entry name" value="Nucleic acid-binding proteins"/>
    <property type="match status" value="1"/>
</dbReference>
<dbReference type="GO" id="GO:0070475">
    <property type="term" value="P:rRNA base methylation"/>
    <property type="evidence" value="ECO:0007669"/>
    <property type="project" value="TreeGrafter"/>
</dbReference>
<evidence type="ECO:0000256" key="2">
    <source>
        <dbReference type="ARBA" id="ARBA00022679"/>
    </source>
</evidence>
<dbReference type="EMBL" id="CAEZVG010000027">
    <property type="protein sequence ID" value="CAB4623074.1"/>
    <property type="molecule type" value="Genomic_DNA"/>
</dbReference>
<name>A0A6J6CHU8_9ZZZZ</name>
<organism evidence="5">
    <name type="scientific">freshwater metagenome</name>
    <dbReference type="NCBI Taxonomy" id="449393"/>
    <lineage>
        <taxon>unclassified sequences</taxon>
        <taxon>metagenomes</taxon>
        <taxon>ecological metagenomes</taxon>
    </lineage>
</organism>
<dbReference type="InterPro" id="IPR029063">
    <property type="entry name" value="SAM-dependent_MTases_sf"/>
</dbReference>
<dbReference type="PROSITE" id="PS51687">
    <property type="entry name" value="SAM_MT_RNA_M5U"/>
    <property type="match status" value="1"/>
</dbReference>
<evidence type="ECO:0000313" key="6">
    <source>
        <dbReference type="EMBL" id="CAB4623074.1"/>
    </source>
</evidence>
<dbReference type="InterPro" id="IPR010280">
    <property type="entry name" value="U5_MeTrfase_fam"/>
</dbReference>
<dbReference type="Gene3D" id="2.40.50.1070">
    <property type="match status" value="1"/>
</dbReference>
<dbReference type="AlphaFoldDB" id="A0A6J6CHU8"/>
<dbReference type="InterPro" id="IPR030391">
    <property type="entry name" value="MeTrfase_TrmA_CS"/>
</dbReference>
<dbReference type="PANTHER" id="PTHR11061">
    <property type="entry name" value="RNA M5U METHYLTRANSFERASE"/>
    <property type="match status" value="1"/>
</dbReference>
<protein>
    <submittedName>
        <fullName evidence="5">Unannotated protein</fullName>
    </submittedName>
</protein>